<accession>A0ABP7GTD8</accession>
<dbReference type="EMBL" id="BAABDU010000004">
    <property type="protein sequence ID" value="GAA3773596.1"/>
    <property type="molecule type" value="Genomic_DNA"/>
</dbReference>
<organism evidence="1 2">
    <name type="scientific">Flavobacterium ginsengiterrae</name>
    <dbReference type="NCBI Taxonomy" id="871695"/>
    <lineage>
        <taxon>Bacteria</taxon>
        <taxon>Pseudomonadati</taxon>
        <taxon>Bacteroidota</taxon>
        <taxon>Flavobacteriia</taxon>
        <taxon>Flavobacteriales</taxon>
        <taxon>Flavobacteriaceae</taxon>
        <taxon>Flavobacterium</taxon>
    </lineage>
</organism>
<keyword evidence="2" id="KW-1185">Reference proteome</keyword>
<dbReference type="RefSeq" id="WP_345145441.1">
    <property type="nucleotide sequence ID" value="NZ_BAABDU010000004.1"/>
</dbReference>
<dbReference type="Proteomes" id="UP001500748">
    <property type="component" value="Unassembled WGS sequence"/>
</dbReference>
<comment type="caution">
    <text evidence="1">The sequence shown here is derived from an EMBL/GenBank/DDBJ whole genome shotgun (WGS) entry which is preliminary data.</text>
</comment>
<name>A0ABP7GTD8_9FLAO</name>
<protein>
    <submittedName>
        <fullName evidence="1">Uncharacterized protein</fullName>
    </submittedName>
</protein>
<evidence type="ECO:0000313" key="2">
    <source>
        <dbReference type="Proteomes" id="UP001500748"/>
    </source>
</evidence>
<reference evidence="2" key="1">
    <citation type="journal article" date="2019" name="Int. J. Syst. Evol. Microbiol.">
        <title>The Global Catalogue of Microorganisms (GCM) 10K type strain sequencing project: providing services to taxonomists for standard genome sequencing and annotation.</title>
        <authorList>
            <consortium name="The Broad Institute Genomics Platform"/>
            <consortium name="The Broad Institute Genome Sequencing Center for Infectious Disease"/>
            <person name="Wu L."/>
            <person name="Ma J."/>
        </authorList>
    </citation>
    <scope>NUCLEOTIDE SEQUENCE [LARGE SCALE GENOMIC DNA]</scope>
    <source>
        <strain evidence="2">JCM 17337</strain>
    </source>
</reference>
<proteinExistence type="predicted"/>
<sequence length="148" mass="16545">MAIQTLNTIKNWFKTSLKPSQQQFWDTWDSFRHKLEKISVKDISDIDELLDNKADKKALNDHLADINAHAPQVNTDWNSEAGFSQLLNKPEFKTINGEPVLGDGDITIKEGGLQNLDQTLTNGNTSRTPINIEDVTAGVSSFMPPGFF</sequence>
<gene>
    <name evidence="1" type="ORF">GCM10022423_30230</name>
</gene>
<evidence type="ECO:0000313" key="1">
    <source>
        <dbReference type="EMBL" id="GAA3773596.1"/>
    </source>
</evidence>